<reference evidence="2 3" key="1">
    <citation type="submission" date="2018-02" db="EMBL/GenBank/DDBJ databases">
        <title>The genomes of Aspergillus section Nigri reveals drivers in fungal speciation.</title>
        <authorList>
            <consortium name="DOE Joint Genome Institute"/>
            <person name="Vesth T.C."/>
            <person name="Nybo J."/>
            <person name="Theobald S."/>
            <person name="Brandl J."/>
            <person name="Frisvad J.C."/>
            <person name="Nielsen K.F."/>
            <person name="Lyhne E.K."/>
            <person name="Kogle M.E."/>
            <person name="Kuo A."/>
            <person name="Riley R."/>
            <person name="Clum A."/>
            <person name="Nolan M."/>
            <person name="Lipzen A."/>
            <person name="Salamov A."/>
            <person name="Henrissat B."/>
            <person name="Wiebenga A."/>
            <person name="De vries R.P."/>
            <person name="Grigoriev I.V."/>
            <person name="Mortensen U.H."/>
            <person name="Andersen M.R."/>
            <person name="Baker S.E."/>
        </authorList>
    </citation>
    <scope>NUCLEOTIDE SEQUENCE [LARGE SCALE GENOMIC DNA]</scope>
    <source>
        <strain evidence="2 3">CBS 707.79</strain>
    </source>
</reference>
<feature type="non-terminal residue" evidence="2">
    <location>
        <position position="210"/>
    </location>
</feature>
<accession>A0A319EFT0</accession>
<name>A0A319EFT0_9EURO</name>
<evidence type="ECO:0000256" key="1">
    <source>
        <dbReference type="SAM" id="MobiDB-lite"/>
    </source>
</evidence>
<feature type="region of interest" description="Disordered" evidence="1">
    <location>
        <begin position="52"/>
        <end position="73"/>
    </location>
</feature>
<feature type="non-terminal residue" evidence="2">
    <location>
        <position position="1"/>
    </location>
</feature>
<keyword evidence="3" id="KW-1185">Reference proteome</keyword>
<dbReference type="Proteomes" id="UP000247810">
    <property type="component" value="Unassembled WGS sequence"/>
</dbReference>
<organism evidence="2 3">
    <name type="scientific">Aspergillus ellipticus CBS 707.79</name>
    <dbReference type="NCBI Taxonomy" id="1448320"/>
    <lineage>
        <taxon>Eukaryota</taxon>
        <taxon>Fungi</taxon>
        <taxon>Dikarya</taxon>
        <taxon>Ascomycota</taxon>
        <taxon>Pezizomycotina</taxon>
        <taxon>Eurotiomycetes</taxon>
        <taxon>Eurotiomycetidae</taxon>
        <taxon>Eurotiales</taxon>
        <taxon>Aspergillaceae</taxon>
        <taxon>Aspergillus</taxon>
        <taxon>Aspergillus subgen. Circumdati</taxon>
    </lineage>
</organism>
<evidence type="ECO:0000313" key="2">
    <source>
        <dbReference type="EMBL" id="PYH89842.1"/>
    </source>
</evidence>
<dbReference type="EMBL" id="KZ826008">
    <property type="protein sequence ID" value="PYH89842.1"/>
    <property type="molecule type" value="Genomic_DNA"/>
</dbReference>
<evidence type="ECO:0000313" key="3">
    <source>
        <dbReference type="Proteomes" id="UP000247810"/>
    </source>
</evidence>
<dbReference type="OrthoDB" id="4467841at2759"/>
<proteinExistence type="predicted"/>
<gene>
    <name evidence="2" type="ORF">BO71DRAFT_305915</name>
</gene>
<feature type="compositionally biased region" description="Basic and acidic residues" evidence="1">
    <location>
        <begin position="52"/>
        <end position="62"/>
    </location>
</feature>
<sequence>RSRLRQKARIQERHMPGRIRTQKGWIKRYKENEDLEFALLQRVNCLERIRRLQNDKQPESSPRHTPGPSDPKRQISLAEEHYFRCQRASKALEYDKPPGPLTDEFDFLRHHRNSDEQTLEWEEDKIACALLGGCCGRRCRCCERPLRCYLMPEGGKRKGMVGIYGHCTAECGCCMRNRGFYRPDPRLKALDPELASKIAHYYECQYVGED</sequence>
<dbReference type="VEuPathDB" id="FungiDB:BO71DRAFT_305915"/>
<dbReference type="AlphaFoldDB" id="A0A319EFT0"/>
<protein>
    <submittedName>
        <fullName evidence="2">Uncharacterized protein</fullName>
    </submittedName>
</protein>
<dbReference type="STRING" id="1448320.A0A319EFT0"/>